<organism evidence="1">
    <name type="scientific">Salmonella newport</name>
    <dbReference type="NCBI Taxonomy" id="108619"/>
    <lineage>
        <taxon>Bacteria</taxon>
        <taxon>Pseudomonadati</taxon>
        <taxon>Pseudomonadota</taxon>
        <taxon>Gammaproteobacteria</taxon>
        <taxon>Enterobacterales</taxon>
        <taxon>Enterobacteriaceae</taxon>
        <taxon>Salmonella</taxon>
    </lineage>
</organism>
<dbReference type="AlphaFoldDB" id="A0A5W8IV71"/>
<accession>A0A5W8IV71</accession>
<evidence type="ECO:0000313" key="1">
    <source>
        <dbReference type="EMBL" id="EBY1029328.1"/>
    </source>
</evidence>
<name>A0A5W8IV71_SALNE</name>
<reference evidence="1" key="1">
    <citation type="submission" date="2018-07" db="EMBL/GenBank/DDBJ databases">
        <authorList>
            <person name="Ashton P.M."/>
            <person name="Dallman T."/>
            <person name="Nair S."/>
            <person name="De Pinna E."/>
            <person name="Peters T."/>
            <person name="Grant K."/>
        </authorList>
    </citation>
    <scope>NUCLEOTIDE SEQUENCE</scope>
    <source>
        <strain evidence="1">513302</strain>
    </source>
</reference>
<proteinExistence type="predicted"/>
<sequence length="265" mass="29498">MTVCNRPAAARQVIVHGDCWPVVTAMAHVVKSALPGSTCSTTYTLPALLQQLSRQPEAALVLCLHPREHIFLFYALKNELLYHPALVISDELLFSDRVILHSWGDIPATGTGAVAMIQHGTMPHPAKGKLADFLSDPKPATGIFAVPQIFTTRERLMNYMSLLMYRASVGCGVTQSQQKLLQEVHRGRHTLAGMTGILNTGTKKIWQDKERLLSKMGMRNRLRELLFGTRFRDDLQRTVFMVPAGADMLYTSEAFAGDQEILRPD</sequence>
<dbReference type="EMBL" id="AAHNDN010000040">
    <property type="protein sequence ID" value="EBY1029328.1"/>
    <property type="molecule type" value="Genomic_DNA"/>
</dbReference>
<gene>
    <name evidence="1" type="ORF">DUV00_19015</name>
</gene>
<comment type="caution">
    <text evidence="1">The sequence shown here is derived from an EMBL/GenBank/DDBJ whole genome shotgun (WGS) entry which is preliminary data.</text>
</comment>
<protein>
    <submittedName>
        <fullName evidence="1">Transcriptional regulator</fullName>
    </submittedName>
</protein>